<dbReference type="AlphaFoldDB" id="A0A5Q2N1L8"/>
<sequence length="158" mass="17372">MVGSKRAQQASRERKTEQTVRPPRSFGRRLAPPASPVSEEKEKAMEDSLSSLSKTTLSSRATPNQSGIRRIATALTEEAAPNPRSTGSRNESATQRSSNSQQRPHRRQSKWKIVLVLPGDNLSTIARRNKVTEESIRQLNDLGAEGAVEVGQTLMVPK</sequence>
<feature type="compositionally biased region" description="Low complexity" evidence="1">
    <location>
        <begin position="48"/>
        <end position="59"/>
    </location>
</feature>
<evidence type="ECO:0000256" key="1">
    <source>
        <dbReference type="SAM" id="MobiDB-lite"/>
    </source>
</evidence>
<proteinExistence type="predicted"/>
<dbReference type="PROSITE" id="PS51782">
    <property type="entry name" value="LYSM"/>
    <property type="match status" value="1"/>
</dbReference>
<dbReference type="EMBL" id="CP045875">
    <property type="protein sequence ID" value="QGG49274.1"/>
    <property type="molecule type" value="Genomic_DNA"/>
</dbReference>
<dbReference type="Gene3D" id="3.10.350.10">
    <property type="entry name" value="LysM domain"/>
    <property type="match status" value="1"/>
</dbReference>
<dbReference type="OrthoDB" id="2077770at2"/>
<dbReference type="InterPro" id="IPR036779">
    <property type="entry name" value="LysM_dom_sf"/>
</dbReference>
<feature type="compositionally biased region" description="Polar residues" evidence="1">
    <location>
        <begin position="1"/>
        <end position="10"/>
    </location>
</feature>
<protein>
    <submittedName>
        <fullName evidence="3">LysM domain protein</fullName>
    </submittedName>
</protein>
<feature type="region of interest" description="Disordered" evidence="1">
    <location>
        <begin position="1"/>
        <end position="110"/>
    </location>
</feature>
<feature type="domain" description="LysM" evidence="2">
    <location>
        <begin position="112"/>
        <end position="156"/>
    </location>
</feature>
<dbReference type="Pfam" id="PF01476">
    <property type="entry name" value="LysM"/>
    <property type="match status" value="1"/>
</dbReference>
<name>A0A5Q2N1L8_9FIRM</name>
<dbReference type="SUPFAM" id="SSF54106">
    <property type="entry name" value="LysM domain"/>
    <property type="match status" value="1"/>
</dbReference>
<dbReference type="KEGG" id="hcv:FTV88_3208"/>
<evidence type="ECO:0000313" key="3">
    <source>
        <dbReference type="EMBL" id="QGG49274.1"/>
    </source>
</evidence>
<evidence type="ECO:0000313" key="4">
    <source>
        <dbReference type="Proteomes" id="UP000366051"/>
    </source>
</evidence>
<reference evidence="4" key="1">
    <citation type="submission" date="2019-11" db="EMBL/GenBank/DDBJ databases">
        <title>Genome sequence of Heliorestis convoluta strain HH, an alkaliphilic and minimalistic phototrophic bacterium from a soda lake in Egypt.</title>
        <authorList>
            <person name="Dewey E.D."/>
            <person name="Stokes L.M."/>
            <person name="Burchell B.M."/>
            <person name="Shaffer K.N."/>
            <person name="Huntington A.M."/>
            <person name="Baker J.M."/>
            <person name="Nadendla S."/>
            <person name="Giglio M.G."/>
            <person name="Touchman J.W."/>
            <person name="Blankenship R.E."/>
            <person name="Madigan M.T."/>
            <person name="Sattley W.M."/>
        </authorList>
    </citation>
    <scope>NUCLEOTIDE SEQUENCE [LARGE SCALE GENOMIC DNA]</scope>
    <source>
        <strain evidence="4">HH</strain>
    </source>
</reference>
<feature type="compositionally biased region" description="Polar residues" evidence="1">
    <location>
        <begin position="83"/>
        <end position="102"/>
    </location>
</feature>
<evidence type="ECO:0000259" key="2">
    <source>
        <dbReference type="PROSITE" id="PS51782"/>
    </source>
</evidence>
<dbReference type="InterPro" id="IPR018392">
    <property type="entry name" value="LysM"/>
</dbReference>
<dbReference type="SMART" id="SM00257">
    <property type="entry name" value="LysM"/>
    <property type="match status" value="1"/>
</dbReference>
<dbReference type="Proteomes" id="UP000366051">
    <property type="component" value="Chromosome"/>
</dbReference>
<dbReference type="CDD" id="cd00118">
    <property type="entry name" value="LysM"/>
    <property type="match status" value="1"/>
</dbReference>
<accession>A0A5Q2N1L8</accession>
<organism evidence="3 4">
    <name type="scientific">Heliorestis convoluta</name>
    <dbReference type="NCBI Taxonomy" id="356322"/>
    <lineage>
        <taxon>Bacteria</taxon>
        <taxon>Bacillati</taxon>
        <taxon>Bacillota</taxon>
        <taxon>Clostridia</taxon>
        <taxon>Eubacteriales</taxon>
        <taxon>Heliobacteriaceae</taxon>
        <taxon>Heliorestis</taxon>
    </lineage>
</organism>
<keyword evidence="4" id="KW-1185">Reference proteome</keyword>
<gene>
    <name evidence="3" type="ORF">FTV88_3208</name>
</gene>